<dbReference type="EMBL" id="JBHMFA010000001">
    <property type="protein sequence ID" value="MFB9103728.1"/>
    <property type="molecule type" value="Genomic_DNA"/>
</dbReference>
<dbReference type="RefSeq" id="WP_290269505.1">
    <property type="nucleotide sequence ID" value="NZ_JAUFQP010000007.1"/>
</dbReference>
<keyword evidence="2" id="KW-1185">Reference proteome</keyword>
<evidence type="ECO:0000313" key="1">
    <source>
        <dbReference type="EMBL" id="MFB9103728.1"/>
    </source>
</evidence>
<proteinExistence type="predicted"/>
<protein>
    <submittedName>
        <fullName evidence="1">Uncharacterized protein</fullName>
    </submittedName>
</protein>
<organism evidence="1 2">
    <name type="scientific">Algibacter miyuki</name>
    <dbReference type="NCBI Taxonomy" id="1306933"/>
    <lineage>
        <taxon>Bacteria</taxon>
        <taxon>Pseudomonadati</taxon>
        <taxon>Bacteroidota</taxon>
        <taxon>Flavobacteriia</taxon>
        <taxon>Flavobacteriales</taxon>
        <taxon>Flavobacteriaceae</taxon>
        <taxon>Algibacter</taxon>
    </lineage>
</organism>
<name>A0ABV5GVR8_9FLAO</name>
<reference evidence="1 2" key="1">
    <citation type="submission" date="2024-09" db="EMBL/GenBank/DDBJ databases">
        <authorList>
            <person name="Sun Q."/>
            <person name="Mori K."/>
        </authorList>
    </citation>
    <scope>NUCLEOTIDE SEQUENCE [LARGE SCALE GENOMIC DNA]</scope>
    <source>
        <strain evidence="1 2">CECT 8300</strain>
    </source>
</reference>
<dbReference type="Proteomes" id="UP001589590">
    <property type="component" value="Unassembled WGS sequence"/>
</dbReference>
<evidence type="ECO:0000313" key="2">
    <source>
        <dbReference type="Proteomes" id="UP001589590"/>
    </source>
</evidence>
<sequence>MPRNLVSIFFLLNFLVFLSAPTIISMVDDSIDVSLFYSTAEEEEHGNGKSKNVKNFILENTDNEEFLCLKEEKNLLSYYLKDYSKPYLNLISPPPKFA</sequence>
<accession>A0ABV5GVR8</accession>
<comment type="caution">
    <text evidence="1">The sequence shown here is derived from an EMBL/GenBank/DDBJ whole genome shotgun (WGS) entry which is preliminary data.</text>
</comment>
<gene>
    <name evidence="1" type="ORF">ACFFU1_02365</name>
</gene>